<evidence type="ECO:0000256" key="3">
    <source>
        <dbReference type="ARBA" id="ARBA00022723"/>
    </source>
</evidence>
<dbReference type="Gene3D" id="2.60.120.200">
    <property type="match status" value="1"/>
</dbReference>
<dbReference type="RefSeq" id="WP_109619061.1">
    <property type="nucleotide sequence ID" value="NZ_QGDO01000003.1"/>
</dbReference>
<proteinExistence type="inferred from homology"/>
<feature type="active site" evidence="7">
    <location>
        <position position="428"/>
    </location>
</feature>
<evidence type="ECO:0000259" key="11">
    <source>
        <dbReference type="Pfam" id="PF02868"/>
    </source>
</evidence>
<keyword evidence="14" id="KW-1185">Reference proteome</keyword>
<keyword evidence="2" id="KW-0645">Protease</keyword>
<dbReference type="Gene3D" id="1.10.390.10">
    <property type="entry name" value="Neutral Protease Domain 2"/>
    <property type="match status" value="1"/>
</dbReference>
<dbReference type="EMBL" id="QGDO01000003">
    <property type="protein sequence ID" value="PWJ42262.1"/>
    <property type="molecule type" value="Genomic_DNA"/>
</dbReference>
<dbReference type="InterPro" id="IPR050728">
    <property type="entry name" value="Zinc_Metalloprotease_M4"/>
</dbReference>
<evidence type="ECO:0000256" key="7">
    <source>
        <dbReference type="PIRSR" id="PIRSR623612-1"/>
    </source>
</evidence>
<dbReference type="SUPFAM" id="SSF49899">
    <property type="entry name" value="Concanavalin A-like lectins/glucanases"/>
    <property type="match status" value="2"/>
</dbReference>
<evidence type="ECO:0000256" key="5">
    <source>
        <dbReference type="ARBA" id="ARBA00022833"/>
    </source>
</evidence>
<dbReference type="PANTHER" id="PTHR33794">
    <property type="entry name" value="BACILLOLYSIN"/>
    <property type="match status" value="1"/>
</dbReference>
<feature type="domain" description="Peptidase M4 C-terminal" evidence="11">
    <location>
        <begin position="438"/>
        <end position="609"/>
    </location>
</feature>
<dbReference type="Pfam" id="PF01447">
    <property type="entry name" value="Peptidase_M4"/>
    <property type="match status" value="1"/>
</dbReference>
<dbReference type="NCBIfam" id="TIGR04183">
    <property type="entry name" value="Por_Secre_tail"/>
    <property type="match status" value="1"/>
</dbReference>
<evidence type="ECO:0000256" key="2">
    <source>
        <dbReference type="ARBA" id="ARBA00022670"/>
    </source>
</evidence>
<dbReference type="InterPro" id="IPR023612">
    <property type="entry name" value="Peptidase_M4"/>
</dbReference>
<feature type="active site" description="Proton donor" evidence="7">
    <location>
        <position position="520"/>
    </location>
</feature>
<dbReference type="GO" id="GO:0004222">
    <property type="term" value="F:metalloendopeptidase activity"/>
    <property type="evidence" value="ECO:0007669"/>
    <property type="project" value="InterPro"/>
</dbReference>
<dbReference type="InterPro" id="IPR026444">
    <property type="entry name" value="Secre_tail"/>
</dbReference>
<keyword evidence="5" id="KW-0862">Zinc</keyword>
<reference evidence="13 14" key="1">
    <citation type="submission" date="2018-03" db="EMBL/GenBank/DDBJ databases">
        <title>Genomic Encyclopedia of Archaeal and Bacterial Type Strains, Phase II (KMG-II): from individual species to whole genera.</title>
        <authorList>
            <person name="Goeker M."/>
        </authorList>
    </citation>
    <scope>NUCLEOTIDE SEQUENCE [LARGE SCALE GENOMIC DNA]</scope>
    <source>
        <strain evidence="13 14">DSM 28229</strain>
    </source>
</reference>
<evidence type="ECO:0000256" key="9">
    <source>
        <dbReference type="SAM" id="SignalP"/>
    </source>
</evidence>
<feature type="chain" id="PRO_5016466127" evidence="9">
    <location>
        <begin position="26"/>
        <end position="2015"/>
    </location>
</feature>
<sequence>MGNIYLKWGSAIALSGGMLISTAFAQSPNTLSNQHFNLQTTVGNNSTNQLPAKSQQNNSTQTQLKQQAHSHFSNATSQSISFDDFQEVNVKGGATHHKFALTKDLNGKNVFIQARNEFGLGDHSVMEFVKEEQINSNVKNYTFKQTFNNIPVEGTIHKVRESEKKIETHGFIASQLNIDTHASIRADEAIDQAKANIGAKLYLWEDEKLTSFLNRGDKHNHFEPKAELVIVGPNFIADLEDYKLAWKLDVFATDPQSHYDVYVDAHTGEVLYKITKICDAHDHPYYEGKAKSRYAGEVTITAEQFEEGFRLNEQRGKYNTGIFTYNMNNATWPSNEVITEFVDHDNHWDLTNPEKDEVAIDIHWGMEKTIDYYTEKFDRNSIDDQGMDVIGLAHLGTDFFNAVWTGYWAQFGDGNDHPLTALGIVAHELTHGVTGNSAQLIYLGESGALNEAFSDILGVAVEFYAGKESEDKIWELGDELYRYGAMRSFTDPNSQGQPDTYGGDHWANPLNYNYDNGGVHVNSGVANFWFYLLVKGGEGVNDNGDNYDVYGIGLEKSEKIAYHSLTHYLTPSSNFADARSATLMATEDLYGLNSIEYMEVANAWAAVGVGSPYQNKQFEIVDYTIPESECGPLGDKEVIEFEVRSTGRKDFTAEDKLYYAYQWGIINRGRLFVFGSGSGEIALEEGLESGEYKSFTIPDSLDLTAYPTYPKVLAFEISSEEITVPNSASPNYREGAPTASGERDNDLKVVALNFNEATATNAHDLKLTLENRGCNPIAKGEEISVSYFYNEGDTVNLTVEVEEDIAGQSMFEVSLDTVLDLSTEGLHSVVSWIDFVGDPNSLNDITSTSFYRGAISAFPYDENFEKGGAGWTSRALSGTDSWHWNYISLGKMGTEPTAHSWTNSYKLQDNNASLTYPLSSDMVLESTWFDFTNIKSPQMDFYLMLWVSQLSDGVVIEYIAEGDSEWRKTNYVDYTNVDTYSEVLETPWFSQAYYLPNAEEPRFEVFFPELAGKKGRIRFRFASDENPDASNLLGIAIDNITIADAALYNLSLNTVELVQENVGVFGANDELNIFMTNAGSEDTLNLDLSYTVVLGEDTLNTITESAQIVSEGFAQEFKYSFVEKPNLLAYGTGEFKLLLEVYPSETVDADSSDNVFVSNQYVWNESQSLVTELPYYMDFESGVEGWTQSYNKSSDGWIRGTRDELKSVYWPVHEHTTFMASNDDDCNCDKSEDYLISPAFDFSNYDEVMLSFEGFGDYRQDSDGTVEISLDAGKTWEVVHTMEYYAVWLQIDIDLSKYAGEERAWIAFHHNDNGRWGQGFGVDDIEVKGTLTDGGLVHLTAPNIAHFGASHFEPYVDVKNFGLNDIHAFTLNYTVYQNGEQVGETYSESYATTISQNIETLVNLTKVPMLAAGEYELKVELVTENDGIATNNELSTTFEVTAELQDPSFNFNSFAKAQLEGENGWTSPTGYRVLPFYVDSLTHNKYIQVPKEDRSGNKEHFIYNEITGGSLYAEMKTSVLNVPEGGSPVFNFYYAFQTNTDAVLTIDVQDEEGVWHENVWSLGGGARTNKEWLLAQVDLRGFGNAVTLKFKHAISGGYSYLVMDDFSIVSQDYTDVELIHVSPNSACGEEIYTVELVNNGTVAIEANELTVNYHYYNEDVEESMLIAETIAVGDTLVYELEKQPMLNGEGQHPVRVWVDYASDLYVENNDLGYNIFSRVEPIADVIAKDSYFLTLGEVLYLDARQVFREKKIIGESYAWSTGSTDHMAAISESGTYTLEVILAGGCVITDQFTVDVADFSSELASGVFCAEVALSPGEFDRYVWQDGSTDSVYTTTKTGDYYVTVYDKEGRGTTFSTMIEISEIEMPFITISGTTLMSSEAAFYQWYLNGEMIEGANSQTYEVGRNGVYSVSVANEHGCINLSEDFSAIVMSNETALETTNVFYPNPTNGLLNLNVSERTSACSITIFNSYGSQILSESFDVAPESLDLSSLPSGIYLVQYNDQDSTVTQKIFKK</sequence>
<dbReference type="CDD" id="cd09597">
    <property type="entry name" value="M4_TLP"/>
    <property type="match status" value="1"/>
</dbReference>
<feature type="domain" description="Secretion system C-terminal sorting" evidence="12">
    <location>
        <begin position="1944"/>
        <end position="2012"/>
    </location>
</feature>
<feature type="region of interest" description="Disordered" evidence="8">
    <location>
        <begin position="40"/>
        <end position="70"/>
    </location>
</feature>
<dbReference type="Pfam" id="PF02868">
    <property type="entry name" value="Peptidase_M4_C"/>
    <property type="match status" value="1"/>
</dbReference>
<dbReference type="InterPro" id="IPR013856">
    <property type="entry name" value="Peptidase_M4_domain"/>
</dbReference>
<dbReference type="PANTHER" id="PTHR33794:SF1">
    <property type="entry name" value="BACILLOLYSIN"/>
    <property type="match status" value="1"/>
</dbReference>
<gene>
    <name evidence="13" type="ORF">BC781_103514</name>
</gene>
<comment type="caution">
    <text evidence="13">The sequence shown here is derived from an EMBL/GenBank/DDBJ whole genome shotgun (WGS) entry which is preliminary data.</text>
</comment>
<dbReference type="InterPro" id="IPR013320">
    <property type="entry name" value="ConA-like_dom_sf"/>
</dbReference>
<evidence type="ECO:0000259" key="12">
    <source>
        <dbReference type="Pfam" id="PF18962"/>
    </source>
</evidence>
<dbReference type="InterPro" id="IPR027268">
    <property type="entry name" value="Peptidase_M4/M1_CTD_sf"/>
</dbReference>
<keyword evidence="6" id="KW-0482">Metalloprotease</keyword>
<dbReference type="GO" id="GO:0006508">
    <property type="term" value="P:proteolysis"/>
    <property type="evidence" value="ECO:0007669"/>
    <property type="project" value="UniProtKB-KW"/>
</dbReference>
<evidence type="ECO:0000256" key="1">
    <source>
        <dbReference type="ARBA" id="ARBA00009388"/>
    </source>
</evidence>
<keyword evidence="9" id="KW-0732">Signal</keyword>
<dbReference type="GO" id="GO:0005975">
    <property type="term" value="P:carbohydrate metabolic process"/>
    <property type="evidence" value="ECO:0007669"/>
    <property type="project" value="UniProtKB-ARBA"/>
</dbReference>
<dbReference type="GO" id="GO:0004553">
    <property type="term" value="F:hydrolase activity, hydrolyzing O-glycosyl compounds"/>
    <property type="evidence" value="ECO:0007669"/>
    <property type="project" value="UniProtKB-ARBA"/>
</dbReference>
<evidence type="ECO:0000313" key="14">
    <source>
        <dbReference type="Proteomes" id="UP000245535"/>
    </source>
</evidence>
<evidence type="ECO:0000256" key="8">
    <source>
        <dbReference type="SAM" id="MobiDB-lite"/>
    </source>
</evidence>
<evidence type="ECO:0000313" key="13">
    <source>
        <dbReference type="EMBL" id="PWJ42262.1"/>
    </source>
</evidence>
<dbReference type="GO" id="GO:0046872">
    <property type="term" value="F:metal ion binding"/>
    <property type="evidence" value="ECO:0007669"/>
    <property type="project" value="UniProtKB-KW"/>
</dbReference>
<evidence type="ECO:0000256" key="4">
    <source>
        <dbReference type="ARBA" id="ARBA00022801"/>
    </source>
</evidence>
<accession>A0A315ZAF6</accession>
<feature type="signal peptide" evidence="9">
    <location>
        <begin position="1"/>
        <end position="25"/>
    </location>
</feature>
<organism evidence="13 14">
    <name type="scientific">Sediminitomix flava</name>
    <dbReference type="NCBI Taxonomy" id="379075"/>
    <lineage>
        <taxon>Bacteria</taxon>
        <taxon>Pseudomonadati</taxon>
        <taxon>Bacteroidota</taxon>
        <taxon>Cytophagia</taxon>
        <taxon>Cytophagales</taxon>
        <taxon>Flammeovirgaceae</taxon>
        <taxon>Sediminitomix</taxon>
    </lineage>
</organism>
<keyword evidence="3" id="KW-0479">Metal-binding</keyword>
<dbReference type="PRINTS" id="PR00730">
    <property type="entry name" value="THERMOLYSIN"/>
</dbReference>
<dbReference type="OrthoDB" id="291295at2"/>
<keyword evidence="4" id="KW-0378">Hydrolase</keyword>
<evidence type="ECO:0000259" key="10">
    <source>
        <dbReference type="Pfam" id="PF01447"/>
    </source>
</evidence>
<protein>
    <submittedName>
        <fullName evidence="13">Putative secreted protein (Por secretion system target)</fullName>
    </submittedName>
</protein>
<dbReference type="Gene3D" id="2.60.120.260">
    <property type="entry name" value="Galactose-binding domain-like"/>
    <property type="match status" value="2"/>
</dbReference>
<dbReference type="Gene3D" id="3.10.170.10">
    <property type="match status" value="1"/>
</dbReference>
<evidence type="ECO:0000256" key="6">
    <source>
        <dbReference type="ARBA" id="ARBA00023049"/>
    </source>
</evidence>
<comment type="similarity">
    <text evidence="1">Belongs to the peptidase M4 family.</text>
</comment>
<dbReference type="InterPro" id="IPR001570">
    <property type="entry name" value="Peptidase_M4_C_domain"/>
</dbReference>
<name>A0A315ZAF6_SEDFL</name>
<dbReference type="SUPFAM" id="SSF55486">
    <property type="entry name" value="Metalloproteases ('zincins'), catalytic domain"/>
    <property type="match status" value="1"/>
</dbReference>
<feature type="domain" description="Peptidase M4" evidence="10">
    <location>
        <begin position="288"/>
        <end position="434"/>
    </location>
</feature>
<dbReference type="Pfam" id="PF18962">
    <property type="entry name" value="Por_Secre_tail"/>
    <property type="match status" value="1"/>
</dbReference>
<dbReference type="Proteomes" id="UP000245535">
    <property type="component" value="Unassembled WGS sequence"/>
</dbReference>